<dbReference type="InterPro" id="IPR050490">
    <property type="entry name" value="Bact_solute-bd_prot1"/>
</dbReference>
<dbReference type="AlphaFoldDB" id="A0A7V4TG07"/>
<organism evidence="3">
    <name type="scientific">Candidatus Caldatribacterium saccharofermentans</name>
    <dbReference type="NCBI Taxonomy" id="1454753"/>
    <lineage>
        <taxon>Bacteria</taxon>
        <taxon>Pseudomonadati</taxon>
        <taxon>Atribacterota</taxon>
        <taxon>Atribacteria</taxon>
        <taxon>Atribacterales</taxon>
        <taxon>Candidatus Caldatribacteriaceae</taxon>
        <taxon>Candidatus Caldatribacterium</taxon>
    </lineage>
</organism>
<dbReference type="Pfam" id="PF01547">
    <property type="entry name" value="SBP_bac_1"/>
    <property type="match status" value="1"/>
</dbReference>
<dbReference type="CDD" id="cd14748">
    <property type="entry name" value="PBP2_UgpB"/>
    <property type="match status" value="1"/>
</dbReference>
<dbReference type="Gene3D" id="3.40.190.10">
    <property type="entry name" value="Periplasmic binding protein-like II"/>
    <property type="match status" value="1"/>
</dbReference>
<evidence type="ECO:0000256" key="2">
    <source>
        <dbReference type="ARBA" id="ARBA00008520"/>
    </source>
</evidence>
<dbReference type="PANTHER" id="PTHR43649:SF12">
    <property type="entry name" value="DIACETYLCHITOBIOSE BINDING PROTEIN DASA"/>
    <property type="match status" value="1"/>
</dbReference>
<comment type="caution">
    <text evidence="3">The sequence shown here is derived from an EMBL/GenBank/DDBJ whole genome shotgun (WGS) entry which is preliminary data.</text>
</comment>
<protein>
    <submittedName>
        <fullName evidence="3">ABC transporter substrate-binding protein</fullName>
    </submittedName>
</protein>
<dbReference type="SUPFAM" id="SSF53850">
    <property type="entry name" value="Periplasmic binding protein-like II"/>
    <property type="match status" value="1"/>
</dbReference>
<dbReference type="GO" id="GO:0042597">
    <property type="term" value="C:periplasmic space"/>
    <property type="evidence" value="ECO:0007669"/>
    <property type="project" value="UniProtKB-SubCell"/>
</dbReference>
<evidence type="ECO:0000256" key="1">
    <source>
        <dbReference type="ARBA" id="ARBA00004418"/>
    </source>
</evidence>
<reference evidence="3" key="1">
    <citation type="journal article" date="2020" name="mSystems">
        <title>Genome- and Community-Level Interaction Insights into Carbon Utilization and Element Cycling Functions of Hydrothermarchaeota in Hydrothermal Sediment.</title>
        <authorList>
            <person name="Zhou Z."/>
            <person name="Liu Y."/>
            <person name="Xu W."/>
            <person name="Pan J."/>
            <person name="Luo Z.H."/>
            <person name="Li M."/>
        </authorList>
    </citation>
    <scope>NUCLEOTIDE SEQUENCE [LARGE SCALE GENOMIC DNA]</scope>
    <source>
        <strain evidence="3">SpSt-82</strain>
    </source>
</reference>
<dbReference type="RefSeq" id="WP_427366409.1">
    <property type="nucleotide sequence ID" value="NZ_CP187957.1"/>
</dbReference>
<dbReference type="PANTHER" id="PTHR43649">
    <property type="entry name" value="ARABINOSE-BINDING PROTEIN-RELATED"/>
    <property type="match status" value="1"/>
</dbReference>
<comment type="similarity">
    <text evidence="2">Belongs to the bacterial solute-binding protein 1 family.</text>
</comment>
<dbReference type="EMBL" id="DTIY01000030">
    <property type="protein sequence ID" value="HGY39076.1"/>
    <property type="molecule type" value="Genomic_DNA"/>
</dbReference>
<dbReference type="InterPro" id="IPR006059">
    <property type="entry name" value="SBP"/>
</dbReference>
<comment type="subcellular location">
    <subcellularLocation>
        <location evidence="1">Periplasm</location>
    </subcellularLocation>
</comment>
<evidence type="ECO:0000313" key="3">
    <source>
        <dbReference type="EMBL" id="HGY39076.1"/>
    </source>
</evidence>
<accession>A0A7V4TG07</accession>
<name>A0A7V4TG07_9BACT</name>
<proteinExistence type="inferred from homology"/>
<gene>
    <name evidence="3" type="ORF">ENW11_04630</name>
</gene>
<sequence length="418" mass="47375">MKRVLLIAVFVLFLVWGAMAQEKITLQFWHTYSLAEIKVLTEQVERYMQENPNVQIQLTNIPFEQRATMIINAIKGGTPPDLYRGDMPMQFEIARLDAALPLDEYITKNDPGMLTDVPKNVWDMCTYKGSIIAIPEDFFVPVIYYNKDLFQEAGIGEFPTTWDGLLEAARKLHKPREGKFGIEWMSWGDGPYWSTGALFLSNGGNFVEDGKVVFASENNARTFAFLTELFQYTPPGLSTFGYDDWDKAFYLGKVGIQLGNGSWSIGNYRELAPNLNYGIAPYNLVGPMGTEPVVPGHGVCFYMVMKGTKYPDEAAKVITWLVSEENHLEWCEKLWHTPVRTSTFANPFFDDPRFDAFKFELTRARAIFTGDVATVFNPLIADTFRRVFWDIIEGGADIEATLKTGAQEMEKILAELGK</sequence>